<dbReference type="Gene3D" id="3.40.50.150">
    <property type="entry name" value="Vaccinia Virus protein VP39"/>
    <property type="match status" value="1"/>
</dbReference>
<keyword evidence="4" id="KW-0949">S-adenosyl-L-methionine</keyword>
<dbReference type="PANTHER" id="PTHR14614">
    <property type="entry name" value="HEPATOCELLULAR CARCINOMA-ASSOCIATED ANTIGEN"/>
    <property type="match status" value="1"/>
</dbReference>
<keyword evidence="8" id="KW-1185">Reference proteome</keyword>
<protein>
    <submittedName>
        <fullName evidence="7">Uncharacterized protein</fullName>
    </submittedName>
</protein>
<comment type="caution">
    <text evidence="7">The sequence shown here is derived from an EMBL/GenBank/DDBJ whole genome shotgun (WGS) entry which is preliminary data.</text>
</comment>
<keyword evidence="5" id="KW-0175">Coiled coil</keyword>
<organism evidence="7 8">
    <name type="scientific">Smittium megazygosporum</name>
    <dbReference type="NCBI Taxonomy" id="133381"/>
    <lineage>
        <taxon>Eukaryota</taxon>
        <taxon>Fungi</taxon>
        <taxon>Fungi incertae sedis</taxon>
        <taxon>Zoopagomycota</taxon>
        <taxon>Kickxellomycotina</taxon>
        <taxon>Harpellomycetes</taxon>
        <taxon>Harpellales</taxon>
        <taxon>Legeriomycetaceae</taxon>
        <taxon>Smittium</taxon>
    </lineage>
</organism>
<dbReference type="AlphaFoldDB" id="A0A2T9ZL33"/>
<dbReference type="Pfam" id="PF10294">
    <property type="entry name" value="Methyltransf_16"/>
    <property type="match status" value="1"/>
</dbReference>
<evidence type="ECO:0000256" key="4">
    <source>
        <dbReference type="ARBA" id="ARBA00022691"/>
    </source>
</evidence>
<dbReference type="GO" id="GO:0032259">
    <property type="term" value="P:methylation"/>
    <property type="evidence" value="ECO:0007669"/>
    <property type="project" value="UniProtKB-KW"/>
</dbReference>
<name>A0A2T9ZL33_9FUNG</name>
<dbReference type="InterPro" id="IPR019410">
    <property type="entry name" value="Methyltransf_16"/>
</dbReference>
<evidence type="ECO:0000256" key="1">
    <source>
        <dbReference type="ARBA" id="ARBA00022490"/>
    </source>
</evidence>
<feature type="region of interest" description="Disordered" evidence="6">
    <location>
        <begin position="403"/>
        <end position="426"/>
    </location>
</feature>
<feature type="non-terminal residue" evidence="7">
    <location>
        <position position="1"/>
    </location>
</feature>
<dbReference type="InterPro" id="IPR029063">
    <property type="entry name" value="SAM-dependent_MTases_sf"/>
</dbReference>
<dbReference type="PROSITE" id="PS51560">
    <property type="entry name" value="SAM_MT_NNT1"/>
    <property type="match status" value="1"/>
</dbReference>
<evidence type="ECO:0000256" key="3">
    <source>
        <dbReference type="ARBA" id="ARBA00022679"/>
    </source>
</evidence>
<accession>A0A2T9ZL33</accession>
<feature type="coiled-coil region" evidence="5">
    <location>
        <begin position="5"/>
        <end position="103"/>
    </location>
</feature>
<evidence type="ECO:0000256" key="6">
    <source>
        <dbReference type="SAM" id="MobiDB-lite"/>
    </source>
</evidence>
<keyword evidence="1" id="KW-0963">Cytoplasm</keyword>
<dbReference type="GO" id="GO:0008168">
    <property type="term" value="F:methyltransferase activity"/>
    <property type="evidence" value="ECO:0007669"/>
    <property type="project" value="UniProtKB-KW"/>
</dbReference>
<sequence>TDNIIDQENKEFSEISDKLRNATNLIKNELEKTIEIKRVNTEMNKSLSERLKQLRESIKDITEKKLAKEAEITNQREQELKRLEDTRQKNEQLNLRVNEFIQKKNLLSNLAFETKENNSKVQEEIRNNNDILKSMTIAPESEAIKLLDSEIFLSKLNKIEIVQATSKRFLFVYDKLFQTNIEICDFDEDENRFSCLDFEKISNISFAVIEKIREFVDQKCSVLPLGTIVRTILYYFHVTMSLFTDINEISYYTVPEVILDFSATLPLKLILPIQDSKNRSIAKFESKFPPMFAFCSLSVSKEKIVEVSRLAPMVYMPPSASMSITYEKKKTKGAPKIRGGYGMCGNGGICWWSPMLSSYRDVEHSDPLDVVYNPHSKLEISSYYGQGRDEIYDEFLENLSKNLNPDQAGKGARARPPRKSSSFPSAIASRMGSSLRKSMGINSFQSTHMFFNKSVMNLLMEEKELENGGAEQSEFALTDMFEEPEDFYQKIPEFHEMTFKLPTPIADKDDFKLRLVGSHPLWGHYLWNAAKVLVDYLIKNPELVKDKNILELGAGGGVPSLVSIGLGAKKVVLTDYPDSQLVDNIKHNVETNFPNITSSNSVSVKGFLWGRDTSELYEILEEREYFDLLILSDLVFNHSEHIPLLTSCKQLLSNTKSQASSNSNKTQTMNTPETCNVDKGSRSALVFFSHHRPKFSHKDNDFFKLANETFGFKVEKLFSVYTGPMFEVDEGDETVRGTVHAYVLSL</sequence>
<evidence type="ECO:0000256" key="5">
    <source>
        <dbReference type="SAM" id="Coils"/>
    </source>
</evidence>
<gene>
    <name evidence="7" type="ORF">BB560_000170</name>
</gene>
<dbReference type="OrthoDB" id="46564at2759"/>
<evidence type="ECO:0000256" key="2">
    <source>
        <dbReference type="ARBA" id="ARBA00022603"/>
    </source>
</evidence>
<evidence type="ECO:0000313" key="7">
    <source>
        <dbReference type="EMBL" id="PVV05313.1"/>
    </source>
</evidence>
<evidence type="ECO:0000313" key="8">
    <source>
        <dbReference type="Proteomes" id="UP000245609"/>
    </source>
</evidence>
<keyword evidence="2" id="KW-0489">Methyltransferase</keyword>
<proteinExistence type="predicted"/>
<dbReference type="EMBL" id="MBFS01000016">
    <property type="protein sequence ID" value="PVV05313.1"/>
    <property type="molecule type" value="Genomic_DNA"/>
</dbReference>
<keyword evidence="3" id="KW-0808">Transferase</keyword>
<dbReference type="Proteomes" id="UP000245609">
    <property type="component" value="Unassembled WGS sequence"/>
</dbReference>
<dbReference type="PANTHER" id="PTHR14614:SF10">
    <property type="entry name" value="PROTEIN N-TERMINAL AND LYSINE N-METHYLTRANSFERASE EFM7"/>
    <property type="match status" value="1"/>
</dbReference>
<dbReference type="STRING" id="133381.A0A2T9ZL33"/>
<dbReference type="SUPFAM" id="SSF53335">
    <property type="entry name" value="S-adenosyl-L-methionine-dependent methyltransferases"/>
    <property type="match status" value="1"/>
</dbReference>
<dbReference type="InterPro" id="IPR025784">
    <property type="entry name" value="EFM7"/>
</dbReference>
<reference evidence="7 8" key="1">
    <citation type="journal article" date="2018" name="MBio">
        <title>Comparative Genomics Reveals the Core Gene Toolbox for the Fungus-Insect Symbiosis.</title>
        <authorList>
            <person name="Wang Y."/>
            <person name="Stata M."/>
            <person name="Wang W."/>
            <person name="Stajich J.E."/>
            <person name="White M.M."/>
            <person name="Moncalvo J.M."/>
        </authorList>
    </citation>
    <scope>NUCLEOTIDE SEQUENCE [LARGE SCALE GENOMIC DNA]</scope>
    <source>
        <strain evidence="7 8">SC-DP-2</strain>
    </source>
</reference>
<dbReference type="GO" id="GO:0005737">
    <property type="term" value="C:cytoplasm"/>
    <property type="evidence" value="ECO:0007669"/>
    <property type="project" value="TreeGrafter"/>
</dbReference>